<name>A0ACB7PKP1_9PEZI</name>
<dbReference type="Proteomes" id="UP000724584">
    <property type="component" value="Unassembled WGS sequence"/>
</dbReference>
<protein>
    <submittedName>
        <fullName evidence="1">Uncharacterized protein</fullName>
    </submittedName>
</protein>
<comment type="caution">
    <text evidence="1">The sequence shown here is derived from an EMBL/GenBank/DDBJ whole genome shotgun (WGS) entry which is preliminary data.</text>
</comment>
<sequence>MGAEQSAPRGGGNQAAVERKTCYYELLGVGREAPDEEIRRAYKKKALELHPDRNFNDTENATRRFAEVQTAYEILSDAQERAWYDSHRDAILSGEDDVTGTAPTDPGNGHTSANAIFALMSRFNSSVPMDDSSRGFFGILNEFFDQLAAEENAACDWAGIASTEYPPFGKTNDDYNTVARRFYNVWSGFSTKKTFSWRDKYRLQEAPDRRVRRLMEKENKKFRDEGIREFNDAVLSLVAFVKKRDPRYVPNTQSEAERQQVLRNSAAAQAARSRAANQEKLAEYVVPDWAQSRDESADQDEFSMSEEEEEVEEIECVVCNKTFKSENQFEAHEKSKKHIKAVQNLRRQMRKENANLDLEGSGPISSAPSTTPGVEAEEAGALEGGAVPRAEQVERDEGPPQIPGGIEGAAAQGINSRSDTEDDEYAPRSAVEDRILNGSGGEGRAADTRDSTLDVVGLTTDILDSLTVDNEEEEGKKIGKAKLKREKKAARQAADSGSSNSVSPSHIPPCVHKRSRPLTPKLAQMRQMQGELHIPVQALRPY</sequence>
<evidence type="ECO:0000313" key="1">
    <source>
        <dbReference type="EMBL" id="KAH6649668.1"/>
    </source>
</evidence>
<accession>A0ACB7PKP1</accession>
<dbReference type="EMBL" id="JAGIZQ010000001">
    <property type="protein sequence ID" value="KAH6649668.1"/>
    <property type="molecule type" value="Genomic_DNA"/>
</dbReference>
<keyword evidence="2" id="KW-1185">Reference proteome</keyword>
<evidence type="ECO:0000313" key="2">
    <source>
        <dbReference type="Proteomes" id="UP000724584"/>
    </source>
</evidence>
<proteinExistence type="predicted"/>
<organism evidence="1 2">
    <name type="scientific">Chaetomium tenue</name>
    <dbReference type="NCBI Taxonomy" id="1854479"/>
    <lineage>
        <taxon>Eukaryota</taxon>
        <taxon>Fungi</taxon>
        <taxon>Dikarya</taxon>
        <taxon>Ascomycota</taxon>
        <taxon>Pezizomycotina</taxon>
        <taxon>Sordariomycetes</taxon>
        <taxon>Sordariomycetidae</taxon>
        <taxon>Sordariales</taxon>
        <taxon>Chaetomiaceae</taxon>
        <taxon>Chaetomium</taxon>
    </lineage>
</organism>
<gene>
    <name evidence="1" type="ORF">F5144DRAFT_479870</name>
</gene>
<reference evidence="1 2" key="1">
    <citation type="journal article" date="2021" name="Nat. Commun.">
        <title>Genetic determinants of endophytism in the Arabidopsis root mycobiome.</title>
        <authorList>
            <person name="Mesny F."/>
            <person name="Miyauchi S."/>
            <person name="Thiergart T."/>
            <person name="Pickel B."/>
            <person name="Atanasova L."/>
            <person name="Karlsson M."/>
            <person name="Huettel B."/>
            <person name="Barry K.W."/>
            <person name="Haridas S."/>
            <person name="Chen C."/>
            <person name="Bauer D."/>
            <person name="Andreopoulos W."/>
            <person name="Pangilinan J."/>
            <person name="LaButti K."/>
            <person name="Riley R."/>
            <person name="Lipzen A."/>
            <person name="Clum A."/>
            <person name="Drula E."/>
            <person name="Henrissat B."/>
            <person name="Kohler A."/>
            <person name="Grigoriev I.V."/>
            <person name="Martin F.M."/>
            <person name="Hacquard S."/>
        </authorList>
    </citation>
    <scope>NUCLEOTIDE SEQUENCE [LARGE SCALE GENOMIC DNA]</scope>
    <source>
        <strain evidence="1 2">MPI-SDFR-AT-0079</strain>
    </source>
</reference>